<dbReference type="PANTHER" id="PTHR46246">
    <property type="entry name" value="GUANOSINE-3',5'-BIS(DIPHOSPHATE) 3'-PYROPHOSPHOHYDROLASE MESH1"/>
    <property type="match status" value="1"/>
</dbReference>
<dbReference type="SUPFAM" id="SSF109604">
    <property type="entry name" value="HD-domain/PDEase-like"/>
    <property type="match status" value="1"/>
</dbReference>
<dbReference type="PANTHER" id="PTHR46246:SF1">
    <property type="entry name" value="GUANOSINE-3',5'-BIS(DIPHOSPHATE) 3'-PYROPHOSPHOHYDROLASE MESH1"/>
    <property type="match status" value="1"/>
</dbReference>
<accession>A0A5R9DSY2</accession>
<proteinExistence type="predicted"/>
<comment type="caution">
    <text evidence="2">The sequence shown here is derived from an EMBL/GenBank/DDBJ whole genome shotgun (WGS) entry which is preliminary data.</text>
</comment>
<dbReference type="OrthoDB" id="9802385at2"/>
<dbReference type="RefSeq" id="WP_138058047.1">
    <property type="nucleotide sequence ID" value="NZ_VAWE01000002.1"/>
</dbReference>
<keyword evidence="3" id="KW-1185">Reference proteome</keyword>
<evidence type="ECO:0000313" key="2">
    <source>
        <dbReference type="EMBL" id="TLQ39235.1"/>
    </source>
</evidence>
<dbReference type="InterPro" id="IPR003607">
    <property type="entry name" value="HD/PDEase_dom"/>
</dbReference>
<dbReference type="Gene3D" id="1.10.3210.10">
    <property type="entry name" value="Hypothetical protein af1432"/>
    <property type="match status" value="1"/>
</dbReference>
<dbReference type="InterPro" id="IPR052194">
    <property type="entry name" value="MESH1"/>
</dbReference>
<dbReference type="Proteomes" id="UP000305921">
    <property type="component" value="Unassembled WGS sequence"/>
</dbReference>
<organism evidence="2 3">
    <name type="scientific">Streptomyces marianii</name>
    <dbReference type="NCBI Taxonomy" id="1817406"/>
    <lineage>
        <taxon>Bacteria</taxon>
        <taxon>Bacillati</taxon>
        <taxon>Actinomycetota</taxon>
        <taxon>Actinomycetes</taxon>
        <taxon>Kitasatosporales</taxon>
        <taxon>Streptomycetaceae</taxon>
        <taxon>Streptomyces</taxon>
    </lineage>
</organism>
<evidence type="ECO:0000259" key="1">
    <source>
        <dbReference type="SMART" id="SM00471"/>
    </source>
</evidence>
<evidence type="ECO:0000313" key="3">
    <source>
        <dbReference type="Proteomes" id="UP000305921"/>
    </source>
</evidence>
<feature type="domain" description="HD/PDEase" evidence="1">
    <location>
        <begin position="22"/>
        <end position="122"/>
    </location>
</feature>
<dbReference type="AlphaFoldDB" id="A0A5R9DSY2"/>
<name>A0A5R9DSY2_9ACTN</name>
<dbReference type="GO" id="GO:0008893">
    <property type="term" value="F:guanosine-3',5'-bis(diphosphate) 3'-diphosphatase activity"/>
    <property type="evidence" value="ECO:0007669"/>
    <property type="project" value="TreeGrafter"/>
</dbReference>
<sequence>MKSVREVDLLAERAHAGQVDKIGRPYIEHVRSVAAGLAPLGDELVMAGLLHDIVEDTDWTAEALLDAGVPARVVEIVEAVTNQPGTAYEEKIRRITADPAATLVKIADNAHNSHPDRAAQLPQDKRERLAAKYRTARAVLWPAASRADVEAIVRIVNPALLAEVDEVFGTSSVPAGGSA</sequence>
<dbReference type="Pfam" id="PF13328">
    <property type="entry name" value="HD_4"/>
    <property type="match status" value="1"/>
</dbReference>
<gene>
    <name evidence="2" type="ORF">FEF34_38200</name>
</gene>
<reference evidence="2 3" key="1">
    <citation type="submission" date="2019-05" db="EMBL/GenBank/DDBJ databases">
        <title>Streptomyces marianii sp. nov., a novel marine actinomycete from southern coast of India.</title>
        <authorList>
            <person name="Iniyan A.M."/>
            <person name="Wink J."/>
            <person name="Ramprasad E."/>
            <person name="Ramana C.V."/>
            <person name="Bunk B."/>
            <person name="Sproer C."/>
            <person name="Joseph F.-J.R.S."/>
            <person name="Vincent S.G.P."/>
        </authorList>
    </citation>
    <scope>NUCLEOTIDE SEQUENCE [LARGE SCALE GENOMIC DNA]</scope>
    <source>
        <strain evidence="2 3">ICN19</strain>
    </source>
</reference>
<dbReference type="EMBL" id="VAWE01000002">
    <property type="protein sequence ID" value="TLQ39235.1"/>
    <property type="molecule type" value="Genomic_DNA"/>
</dbReference>
<dbReference type="SMART" id="SM00471">
    <property type="entry name" value="HDc"/>
    <property type="match status" value="1"/>
</dbReference>
<protein>
    <submittedName>
        <fullName evidence="2">HD domain-containing protein</fullName>
    </submittedName>
</protein>